<gene>
    <name evidence="1" type="ORF">D5R81_05100</name>
</gene>
<sequence>MATYLPVNSASENGICILGSESYPADGDKLEINFQSEYYIAVMQLEKHSFLVAGVYSDDQNYQLARFGKTCPPINETSKFTRFFKMYLSENPASMKREGLLLNGSFRYSAHTISKEMYQRLVEFMPEFKYKKEAGCYYLNGSEQSYQYKTFHPIESCNAQSSLGFEEQEIIEEAKTLTNSNSCRTTASRIVEMVTNGNVKISRNHRIPLPCYDSFARGKPEQFLYVMPEPASLFLTADSFVLQAIYQRMDVLRTRTGGVDKFKALKKLYADIAKVPAEDQQQILSVLTQFKKEQKEVLTRRRNQFDWVHRSTNTAILIDYLLATMRLKRAM</sequence>
<keyword evidence="2" id="KW-1185">Reference proteome</keyword>
<name>A0A3A6U398_9GAMM</name>
<organism evidence="1 2">
    <name type="scientific">Parashewanella spongiae</name>
    <dbReference type="NCBI Taxonomy" id="342950"/>
    <lineage>
        <taxon>Bacteria</taxon>
        <taxon>Pseudomonadati</taxon>
        <taxon>Pseudomonadota</taxon>
        <taxon>Gammaproteobacteria</taxon>
        <taxon>Alteromonadales</taxon>
        <taxon>Shewanellaceae</taxon>
        <taxon>Parashewanella</taxon>
    </lineage>
</organism>
<protein>
    <submittedName>
        <fullName evidence="1">Uncharacterized protein</fullName>
    </submittedName>
</protein>
<dbReference type="Proteomes" id="UP000273022">
    <property type="component" value="Unassembled WGS sequence"/>
</dbReference>
<accession>A0A3A6U398</accession>
<dbReference type="AlphaFoldDB" id="A0A3A6U398"/>
<evidence type="ECO:0000313" key="1">
    <source>
        <dbReference type="EMBL" id="RJY18500.1"/>
    </source>
</evidence>
<proteinExistence type="predicted"/>
<reference evidence="1 2" key="1">
    <citation type="submission" date="2018-09" db="EMBL/GenBank/DDBJ databases">
        <title>Phylogeny of the Shewanellaceae, and recommendation for two new genera, Pseudoshewanella and Parashewanella.</title>
        <authorList>
            <person name="Wang G."/>
        </authorList>
    </citation>
    <scope>NUCLEOTIDE SEQUENCE [LARGE SCALE GENOMIC DNA]</scope>
    <source>
        <strain evidence="1 2">KCTC 22492</strain>
    </source>
</reference>
<evidence type="ECO:0000313" key="2">
    <source>
        <dbReference type="Proteomes" id="UP000273022"/>
    </source>
</evidence>
<comment type="caution">
    <text evidence="1">The sequence shown here is derived from an EMBL/GenBank/DDBJ whole genome shotgun (WGS) entry which is preliminary data.</text>
</comment>
<dbReference type="EMBL" id="QYYH01000021">
    <property type="protein sequence ID" value="RJY18500.1"/>
    <property type="molecule type" value="Genomic_DNA"/>
</dbReference>
<dbReference type="RefSeq" id="WP_121852569.1">
    <property type="nucleotide sequence ID" value="NZ_CP037952.1"/>
</dbReference>